<dbReference type="NCBIfam" id="TIGR00254">
    <property type="entry name" value="GGDEF"/>
    <property type="match status" value="1"/>
</dbReference>
<dbReference type="Gene3D" id="3.30.70.270">
    <property type="match status" value="1"/>
</dbReference>
<dbReference type="GO" id="GO:1902201">
    <property type="term" value="P:negative regulation of bacterial-type flagellum-dependent cell motility"/>
    <property type="evidence" value="ECO:0007669"/>
    <property type="project" value="TreeGrafter"/>
</dbReference>
<dbReference type="PROSITE" id="PS50887">
    <property type="entry name" value="GGDEF"/>
    <property type="match status" value="1"/>
</dbReference>
<dbReference type="InterPro" id="IPR000160">
    <property type="entry name" value="GGDEF_dom"/>
</dbReference>
<name>E1IE30_9CHLR</name>
<proteinExistence type="predicted"/>
<dbReference type="CDD" id="cd01949">
    <property type="entry name" value="GGDEF"/>
    <property type="match status" value="1"/>
</dbReference>
<keyword evidence="4" id="KW-1185">Reference proteome</keyword>
<keyword evidence="1" id="KW-1133">Transmembrane helix</keyword>
<evidence type="ECO:0000313" key="4">
    <source>
        <dbReference type="Proteomes" id="UP000054010"/>
    </source>
</evidence>
<dbReference type="GO" id="GO:0043709">
    <property type="term" value="P:cell adhesion involved in single-species biofilm formation"/>
    <property type="evidence" value="ECO:0007669"/>
    <property type="project" value="TreeGrafter"/>
</dbReference>
<evidence type="ECO:0000256" key="1">
    <source>
        <dbReference type="SAM" id="Phobius"/>
    </source>
</evidence>
<dbReference type="EMBL" id="ADVR01000049">
    <property type="protein sequence ID" value="EFO80572.1"/>
    <property type="molecule type" value="Genomic_DNA"/>
</dbReference>
<dbReference type="SMART" id="SM00267">
    <property type="entry name" value="GGDEF"/>
    <property type="match status" value="1"/>
</dbReference>
<dbReference type="Pfam" id="PF11845">
    <property type="entry name" value="Tll0287-like"/>
    <property type="match status" value="1"/>
</dbReference>
<accession>E1IE30</accession>
<dbReference type="OrthoDB" id="134470at2"/>
<protein>
    <submittedName>
        <fullName evidence="3">Signal transduction family protein (GGDEF domain protein)</fullName>
    </submittedName>
</protein>
<reference evidence="3 4" key="1">
    <citation type="journal article" date="2011" name="J. Bacteriol.">
        <title>Draft genome sequence of the anoxygenic filamentous phototrophic bacterium Oscillochloris trichoides subsp. DG-6.</title>
        <authorList>
            <person name="Kuznetsov B.B."/>
            <person name="Ivanovsky R.N."/>
            <person name="Keppen O.I."/>
            <person name="Sukhacheva M.V."/>
            <person name="Bumazhkin B.K."/>
            <person name="Patutina E.O."/>
            <person name="Beletsky A.V."/>
            <person name="Mardanov A.V."/>
            <person name="Baslerov R.V."/>
            <person name="Panteleeva A.N."/>
            <person name="Kolganova T.V."/>
            <person name="Ravin N.V."/>
            <person name="Skryabin K.G."/>
        </authorList>
    </citation>
    <scope>NUCLEOTIDE SEQUENCE [LARGE SCALE GENOMIC DNA]</scope>
    <source>
        <strain evidence="3 4">DG-6</strain>
    </source>
</reference>
<dbReference type="InterPro" id="IPR029787">
    <property type="entry name" value="Nucleotide_cyclase"/>
</dbReference>
<evidence type="ECO:0000313" key="3">
    <source>
        <dbReference type="EMBL" id="EFO80572.1"/>
    </source>
</evidence>
<dbReference type="Proteomes" id="UP000054010">
    <property type="component" value="Unassembled WGS sequence"/>
</dbReference>
<dbReference type="Pfam" id="PF00990">
    <property type="entry name" value="GGDEF"/>
    <property type="match status" value="1"/>
</dbReference>
<dbReference type="FunFam" id="3.30.70.270:FF:000001">
    <property type="entry name" value="Diguanylate cyclase domain protein"/>
    <property type="match status" value="1"/>
</dbReference>
<feature type="domain" description="GGDEF" evidence="2">
    <location>
        <begin position="264"/>
        <end position="399"/>
    </location>
</feature>
<keyword evidence="1" id="KW-0812">Transmembrane</keyword>
<dbReference type="InterPro" id="IPR021796">
    <property type="entry name" value="Tll0287-like_dom"/>
</dbReference>
<dbReference type="SUPFAM" id="SSF55073">
    <property type="entry name" value="Nucleotide cyclase"/>
    <property type="match status" value="1"/>
</dbReference>
<dbReference type="InterPro" id="IPR043128">
    <property type="entry name" value="Rev_trsase/Diguanyl_cyclase"/>
</dbReference>
<dbReference type="PANTHER" id="PTHR45138">
    <property type="entry name" value="REGULATORY COMPONENTS OF SENSORY TRANSDUCTION SYSTEM"/>
    <property type="match status" value="1"/>
</dbReference>
<organism evidence="3 4">
    <name type="scientific">Oscillochloris trichoides DG-6</name>
    <dbReference type="NCBI Taxonomy" id="765420"/>
    <lineage>
        <taxon>Bacteria</taxon>
        <taxon>Bacillati</taxon>
        <taxon>Chloroflexota</taxon>
        <taxon>Chloroflexia</taxon>
        <taxon>Chloroflexales</taxon>
        <taxon>Chloroflexineae</taxon>
        <taxon>Oscillochloridaceae</taxon>
        <taxon>Oscillochloris</taxon>
    </lineage>
</organism>
<evidence type="ECO:0000259" key="2">
    <source>
        <dbReference type="PROSITE" id="PS50887"/>
    </source>
</evidence>
<dbReference type="GO" id="GO:0052621">
    <property type="term" value="F:diguanylate cyclase activity"/>
    <property type="evidence" value="ECO:0007669"/>
    <property type="project" value="TreeGrafter"/>
</dbReference>
<dbReference type="eggNOG" id="COG3706">
    <property type="taxonomic scope" value="Bacteria"/>
</dbReference>
<dbReference type="PANTHER" id="PTHR45138:SF9">
    <property type="entry name" value="DIGUANYLATE CYCLASE DGCM-RELATED"/>
    <property type="match status" value="1"/>
</dbReference>
<dbReference type="STRING" id="765420.OSCT_1581"/>
<feature type="transmembrane region" description="Helical" evidence="1">
    <location>
        <begin position="197"/>
        <end position="219"/>
    </location>
</feature>
<gene>
    <name evidence="3" type="ORF">OSCT_1581</name>
</gene>
<sequence>MRRHYITISILFWLALVFASAVWNISQIRSAQRQADIQVGRAFFEMIVTVREWNSQLGGLYVPVSEHIQPNPYLQDADRDLRLDNGLVLTKINPAYMTRLIAELAEKGNQIRFHITSLKPINPNNVADSWESQALYSFEQQQINEAYTWDTQNIPTFRYMAPLITKESCLKCHAVQGYQVGDIRGGISVSFASRPVVIWPIIVSHVVIGLVGLAALVYFGRHLQQTFLDLERQSQFDSLTQVYNRRYFDAYLHREFLRSRREQTPLSIILCDVDYFKTYNDIYGHQMGDQCLRQLGMALAATIKRPGDIVARYGGEEFVIVLPHTSTEGAYAIAELVRANVESLNILHKGNQVSDHITLSCGVATSHGEIRASMLLERADQALYQAKQTGKNMVVCALDPYRVLSAGKIDDDDDV</sequence>
<comment type="caution">
    <text evidence="3">The sequence shown here is derived from an EMBL/GenBank/DDBJ whole genome shotgun (WGS) entry which is preliminary data.</text>
</comment>
<dbReference type="InterPro" id="IPR050469">
    <property type="entry name" value="Diguanylate_Cyclase"/>
</dbReference>
<dbReference type="AlphaFoldDB" id="E1IE30"/>
<keyword evidence="1" id="KW-0472">Membrane</keyword>
<dbReference type="GO" id="GO:0005886">
    <property type="term" value="C:plasma membrane"/>
    <property type="evidence" value="ECO:0007669"/>
    <property type="project" value="TreeGrafter"/>
</dbReference>
<dbReference type="HOGENOM" id="CLU_033810_2_0_0"/>